<proteinExistence type="predicted"/>
<feature type="region of interest" description="Disordered" evidence="1">
    <location>
        <begin position="198"/>
        <end position="275"/>
    </location>
</feature>
<feature type="compositionally biased region" description="Basic and acidic residues" evidence="1">
    <location>
        <begin position="318"/>
        <end position="332"/>
    </location>
</feature>
<organism evidence="2 3">
    <name type="scientific">Saccharopolyspora elongata</name>
    <dbReference type="NCBI Taxonomy" id="2530387"/>
    <lineage>
        <taxon>Bacteria</taxon>
        <taxon>Bacillati</taxon>
        <taxon>Actinomycetota</taxon>
        <taxon>Actinomycetes</taxon>
        <taxon>Pseudonocardiales</taxon>
        <taxon>Pseudonocardiaceae</taxon>
        <taxon>Saccharopolyspora</taxon>
    </lineage>
</organism>
<dbReference type="InterPro" id="IPR010310">
    <property type="entry name" value="T7SS_ESAT-6-like"/>
</dbReference>
<feature type="compositionally biased region" description="Gly residues" evidence="1">
    <location>
        <begin position="218"/>
        <end position="247"/>
    </location>
</feature>
<dbReference type="OrthoDB" id="3683464at2"/>
<dbReference type="EMBL" id="SMKW01000069">
    <property type="protein sequence ID" value="TDD40594.1"/>
    <property type="molecule type" value="Genomic_DNA"/>
</dbReference>
<dbReference type="AlphaFoldDB" id="A0A4R4Y9X8"/>
<dbReference type="Gene3D" id="1.10.287.1060">
    <property type="entry name" value="ESAT-6-like"/>
    <property type="match status" value="1"/>
</dbReference>
<feature type="compositionally biased region" description="Low complexity" evidence="1">
    <location>
        <begin position="248"/>
        <end position="275"/>
    </location>
</feature>
<dbReference type="Proteomes" id="UP000294947">
    <property type="component" value="Unassembled WGS sequence"/>
</dbReference>
<accession>A0A4R4Y9X8</accession>
<comment type="caution">
    <text evidence="2">The sequence shown here is derived from an EMBL/GenBank/DDBJ whole genome shotgun (WGS) entry which is preliminary data.</text>
</comment>
<gene>
    <name evidence="2" type="ORF">E1288_35125</name>
</gene>
<evidence type="ECO:0000313" key="2">
    <source>
        <dbReference type="EMBL" id="TDD40594.1"/>
    </source>
</evidence>
<dbReference type="RefSeq" id="WP_132493014.1">
    <property type="nucleotide sequence ID" value="NZ_SMKW01000069.1"/>
</dbReference>
<evidence type="ECO:0000256" key="1">
    <source>
        <dbReference type="SAM" id="MobiDB-lite"/>
    </source>
</evidence>
<protein>
    <recommendedName>
        <fullName evidence="4">Proteins of 100 residues with WXG</fullName>
    </recommendedName>
</protein>
<evidence type="ECO:0008006" key="4">
    <source>
        <dbReference type="Google" id="ProtNLM"/>
    </source>
</evidence>
<keyword evidence="3" id="KW-1185">Reference proteome</keyword>
<dbReference type="Pfam" id="PF06013">
    <property type="entry name" value="WXG100"/>
    <property type="match status" value="1"/>
</dbReference>
<sequence>MAKSPEVAEHLDYLSRVADELDFANSIPADLAELVGRHEELLEAARVWRKGAESIEHAAEGVQGKLGGIDSAWQGKDADAFLGHIREVGVAGHDLVDTMRALADVLDHTVEALQSQFEDLGALVAEAADSVSGALLEPEDGHKRARKHLAELAQPAQELAESISDSYRAFARFCDDVAAGRSAGPAKLEHRMPAEAWDFSDPAAPAPADPAAAEPAAAGGGGASGGGEPAGGAGGGGSAGGGGGAVGASGTAAAGGAEQELAPGDTTRAGEPSAIPPAAAAAAGGAAVAGGAAAGGMYGGMMPMGMMGGMAGGQGGGQERKNQSRLKSKPEELFGTPPDAAPPVFGETQRDKPEPAKPTTPQSTPRLGVPTIIEPTTPRPSIADALHPKQPETPKPATASVGDAPPPKPKTGTASVGDAPPPKPKTASVGDAPPPKPKTGTASVGDVPPPKPKTGTASVDDAPPPKPRTGTASVGDAPPPKRRG</sequence>
<feature type="region of interest" description="Disordered" evidence="1">
    <location>
        <begin position="310"/>
        <end position="484"/>
    </location>
</feature>
<dbReference type="SUPFAM" id="SSF140453">
    <property type="entry name" value="EsxAB dimer-like"/>
    <property type="match status" value="1"/>
</dbReference>
<name>A0A4R4Y9X8_9PSEU</name>
<reference evidence="2 3" key="1">
    <citation type="submission" date="2019-03" db="EMBL/GenBank/DDBJ databases">
        <title>Draft genome sequences of novel Actinobacteria.</title>
        <authorList>
            <person name="Sahin N."/>
            <person name="Ay H."/>
            <person name="Saygin H."/>
        </authorList>
    </citation>
    <scope>NUCLEOTIDE SEQUENCE [LARGE SCALE GENOMIC DNA]</scope>
    <source>
        <strain evidence="2 3">7K502</strain>
    </source>
</reference>
<evidence type="ECO:0000313" key="3">
    <source>
        <dbReference type="Proteomes" id="UP000294947"/>
    </source>
</evidence>
<dbReference type="InterPro" id="IPR036689">
    <property type="entry name" value="ESAT-6-like_sf"/>
</dbReference>